<keyword evidence="2" id="KW-1185">Reference proteome</keyword>
<sequence length="305" mass="34740">MNIYVANKGEDTVQRINLNKHINDFLRLKPLKEMYNVLQYNREPVVGPHRMIFDRVSNKLYTLNEYDDSISIIDIKSFKFLRTIYAGACPNNGIILNNDILITNGDGDCVSVFNIKSEKIVEQIKVGSQPQAILYNKRFGKIIVCNMNSDSITIINPLDFSVEKDFVVGSKPYDMCFSNDEKYLFVSNTYLESGLDGTISVFDMSSEKIVNTLKCGKLPISICSDEKYIYVVNSCSNTLRRICIKTGEYKEIYCGYMPSYITVKNRKAFISNTGENKLLLIDIENFLVEKSIEMGKEPDGIFIEA</sequence>
<dbReference type="EMBL" id="CP060096">
    <property type="protein sequence ID" value="QSZ27829.1"/>
    <property type="molecule type" value="Genomic_DNA"/>
</dbReference>
<gene>
    <name evidence="1" type="ORF">ACETAC_02770</name>
</gene>
<protein>
    <submittedName>
        <fullName evidence="1">YncE family protein</fullName>
    </submittedName>
</protein>
<name>A0A975AWM5_9THEO</name>
<dbReference type="KEGG" id="aaut:ACETAC_02770"/>
<proteinExistence type="predicted"/>
<dbReference type="InterPro" id="IPR011048">
    <property type="entry name" value="Haem_d1_sf"/>
</dbReference>
<dbReference type="RefSeq" id="WP_284680547.1">
    <property type="nucleotide sequence ID" value="NZ_CP060096.1"/>
</dbReference>
<dbReference type="AlphaFoldDB" id="A0A975AWM5"/>
<dbReference type="Gene3D" id="2.130.10.10">
    <property type="entry name" value="YVTN repeat-like/Quinoprotein amine dehydrogenase"/>
    <property type="match status" value="2"/>
</dbReference>
<accession>A0A975AWM5</accession>
<dbReference type="InterPro" id="IPR015943">
    <property type="entry name" value="WD40/YVTN_repeat-like_dom_sf"/>
</dbReference>
<dbReference type="PANTHER" id="PTHR47197">
    <property type="entry name" value="PROTEIN NIRF"/>
    <property type="match status" value="1"/>
</dbReference>
<dbReference type="Proteomes" id="UP000671913">
    <property type="component" value="Chromosome"/>
</dbReference>
<dbReference type="SUPFAM" id="SSF51004">
    <property type="entry name" value="C-terminal (heme d1) domain of cytochrome cd1-nitrite reductase"/>
    <property type="match status" value="1"/>
</dbReference>
<dbReference type="InterPro" id="IPR051200">
    <property type="entry name" value="Host-pathogen_enzymatic-act"/>
</dbReference>
<reference evidence="1" key="1">
    <citation type="submission" date="2020-08" db="EMBL/GenBank/DDBJ databases">
        <title>Genomic insights into the carbon and energy metabolism of the first obligate autotrophic acetogenic bacterium Aceticella autotrophica gen. nov., sp. nov.</title>
        <authorList>
            <person name="Toshchakov S.V."/>
            <person name="Elcheninov A.G."/>
            <person name="Kublanov I.V."/>
            <person name="Frolov E.N."/>
            <person name="Lebedinsky A.V."/>
        </authorList>
    </citation>
    <scope>NUCLEOTIDE SEQUENCE</scope>
    <source>
        <strain evidence="1">3443-3Ac</strain>
    </source>
</reference>
<organism evidence="1 2">
    <name type="scientific">Aceticella autotrophica</name>
    <dbReference type="NCBI Taxonomy" id="2755338"/>
    <lineage>
        <taxon>Bacteria</taxon>
        <taxon>Bacillati</taxon>
        <taxon>Bacillota</taxon>
        <taxon>Clostridia</taxon>
        <taxon>Thermoanaerobacterales</taxon>
        <taxon>Thermoanaerobacteraceae</taxon>
        <taxon>Aceticella</taxon>
    </lineage>
</organism>
<evidence type="ECO:0000313" key="2">
    <source>
        <dbReference type="Proteomes" id="UP000671913"/>
    </source>
</evidence>
<dbReference type="PANTHER" id="PTHR47197:SF3">
    <property type="entry name" value="DIHYDRO-HEME D1 DEHYDROGENASE"/>
    <property type="match status" value="1"/>
</dbReference>
<evidence type="ECO:0000313" key="1">
    <source>
        <dbReference type="EMBL" id="QSZ27829.1"/>
    </source>
</evidence>